<keyword evidence="4 5" id="KW-0560">Oxidoreductase</keyword>
<accession>A0A504XH64</accession>
<dbReference type="Pfam" id="PF01138">
    <property type="entry name" value="RNase_PH"/>
    <property type="match status" value="1"/>
</dbReference>
<comment type="similarity">
    <text evidence="1">Belongs to the RNase PH family.</text>
</comment>
<dbReference type="GO" id="GO:0000177">
    <property type="term" value="C:cytoplasmic exosome (RNase complex)"/>
    <property type="evidence" value="ECO:0007669"/>
    <property type="project" value="TreeGrafter"/>
</dbReference>
<proteinExistence type="inferred from homology"/>
<dbReference type="InterPro" id="IPR050080">
    <property type="entry name" value="RNase_PH"/>
</dbReference>
<comment type="caution">
    <text evidence="8">The sequence shown here is derived from an EMBL/GenBank/DDBJ whole genome shotgun (WGS) entry which is preliminary data.</text>
</comment>
<evidence type="ECO:0000256" key="3">
    <source>
        <dbReference type="ARBA" id="ARBA00022559"/>
    </source>
</evidence>
<dbReference type="InterPro" id="IPR036345">
    <property type="entry name" value="ExoRNase_PH_dom2_sf"/>
</dbReference>
<protein>
    <recommendedName>
        <fullName evidence="5">Glutathione peroxidase</fullName>
    </recommendedName>
</protein>
<feature type="domain" description="Exoribonuclease phosphorolytic" evidence="7">
    <location>
        <begin position="155"/>
        <end position="220"/>
    </location>
</feature>
<name>A0A504XH64_LEIDO</name>
<gene>
    <name evidence="8" type="ORF">CGC21_13860</name>
</gene>
<dbReference type="PANTHER" id="PTHR11953:SF0">
    <property type="entry name" value="EXOSOME COMPLEX COMPONENT RRP41"/>
    <property type="match status" value="1"/>
</dbReference>
<dbReference type="VEuPathDB" id="TriTrypDB:LdCL_360038100"/>
<dbReference type="Gene3D" id="3.30.230.70">
    <property type="entry name" value="GHMP Kinase, N-terminal domain"/>
    <property type="match status" value="1"/>
</dbReference>
<dbReference type="EMBL" id="RHLC01000054">
    <property type="protein sequence ID" value="TPP48422.1"/>
    <property type="molecule type" value="Genomic_DNA"/>
</dbReference>
<dbReference type="SUPFAM" id="SSF54211">
    <property type="entry name" value="Ribosomal protein S5 domain 2-like"/>
    <property type="match status" value="1"/>
</dbReference>
<dbReference type="InterPro" id="IPR001247">
    <property type="entry name" value="ExoRNase_PH_dom1"/>
</dbReference>
<dbReference type="PROSITE" id="PS51355">
    <property type="entry name" value="GLUTATHIONE_PEROXID_3"/>
    <property type="match status" value="1"/>
</dbReference>
<dbReference type="Pfam" id="PF03725">
    <property type="entry name" value="RNase_PH_C"/>
    <property type="match status" value="1"/>
</dbReference>
<dbReference type="GO" id="GO:0004601">
    <property type="term" value="F:peroxidase activity"/>
    <property type="evidence" value="ECO:0007669"/>
    <property type="project" value="UniProtKB-KW"/>
</dbReference>
<reference evidence="9" key="1">
    <citation type="submission" date="2019-02" db="EMBL/GenBank/DDBJ databases">
        <title>FDA dAtabase for Regulatory Grade micrObial Sequences (FDA-ARGOS): Supporting development and validation of Infectious Disease Dx tests.</title>
        <authorList>
            <person name="Duncan R."/>
            <person name="Fisher C."/>
            <person name="Tallon L."/>
            <person name="Sadzewicz L."/>
            <person name="Sengamalay N."/>
            <person name="Ott S."/>
            <person name="Godinez A."/>
            <person name="Nagaraj S."/>
            <person name="Vavikolanu K."/>
            <person name="Nadendla S."/>
            <person name="Aluvathingal J."/>
            <person name="Sichtig H."/>
        </authorList>
    </citation>
    <scope>NUCLEOTIDE SEQUENCE [LARGE SCALE GENOMIC DNA]</scope>
    <source>
        <strain evidence="9">FDAARGOS_361</strain>
    </source>
</reference>
<dbReference type="VEuPathDB" id="TriTrypDB:LdBPK_363170.1"/>
<dbReference type="Proteomes" id="UP000318447">
    <property type="component" value="Unassembled WGS sequence"/>
</dbReference>
<dbReference type="GO" id="GO:0000176">
    <property type="term" value="C:nuclear exosome (RNase complex)"/>
    <property type="evidence" value="ECO:0007669"/>
    <property type="project" value="TreeGrafter"/>
</dbReference>
<feature type="domain" description="Exoribonuclease phosphorolytic" evidence="6">
    <location>
        <begin position="22"/>
        <end position="151"/>
    </location>
</feature>
<dbReference type="GO" id="GO:0034475">
    <property type="term" value="P:U4 snRNA 3'-end processing"/>
    <property type="evidence" value="ECO:0007669"/>
    <property type="project" value="TreeGrafter"/>
</dbReference>
<dbReference type="Gene3D" id="3.40.30.10">
    <property type="entry name" value="Glutaredoxin"/>
    <property type="match status" value="1"/>
</dbReference>
<dbReference type="GO" id="GO:0071028">
    <property type="term" value="P:nuclear mRNA surveillance"/>
    <property type="evidence" value="ECO:0007669"/>
    <property type="project" value="TreeGrafter"/>
</dbReference>
<dbReference type="GO" id="GO:0005730">
    <property type="term" value="C:nucleolus"/>
    <property type="evidence" value="ECO:0007669"/>
    <property type="project" value="TreeGrafter"/>
</dbReference>
<dbReference type="Pfam" id="PF00255">
    <property type="entry name" value="GSHPx"/>
    <property type="match status" value="1"/>
</dbReference>
<dbReference type="SUPFAM" id="SSF52833">
    <property type="entry name" value="Thioredoxin-like"/>
    <property type="match status" value="1"/>
</dbReference>
<sequence>MSRQKEYVSPAGLRLDGRRPLEARRMDIAFGTLSACDGSCDITLGQSKVCACVFGPRESLHKQEAKHDKGLVTCEVAVAAFAGENRRNPQRRSKLSEDIGAAVVQVARSVILLSQYPNSQIHIYIEVLQKDGNEKIACVNAACLALIDANVAMRDAVCCIDAGILDEHMLIDLTNDELRSQCPVIAAAFTGHDTRNIIWLETASRLPPDSAARLLKCAEEGATKLFETAMRKALEEHAKKILTLQSYSVCLWDLAVGMASIFTYSAVQNGKTVFLQKYSGYATLIVNVASRCSLASTNIEILNEVQQAYGSRRFTVLAFPCAQFANQEPLNNTEIAQWCKDLGLLFPVFDRVNVKGSSADPLFQMLRVQKGAPLWNYTKYLCDRSGVPRRKLKPGCSMDTLRQSIECVL</sequence>
<evidence type="ECO:0000256" key="1">
    <source>
        <dbReference type="ARBA" id="ARBA00006678"/>
    </source>
</evidence>
<dbReference type="VEuPathDB" id="TriTrypDB:LDHU3_36.4360"/>
<evidence type="ECO:0000256" key="4">
    <source>
        <dbReference type="ARBA" id="ARBA00023002"/>
    </source>
</evidence>
<evidence type="ECO:0000313" key="8">
    <source>
        <dbReference type="EMBL" id="TPP48422.1"/>
    </source>
</evidence>
<dbReference type="InterPro" id="IPR020568">
    <property type="entry name" value="Ribosomal_Su5_D2-typ_SF"/>
</dbReference>
<organism evidence="8 9">
    <name type="scientific">Leishmania donovani</name>
    <dbReference type="NCBI Taxonomy" id="5661"/>
    <lineage>
        <taxon>Eukaryota</taxon>
        <taxon>Discoba</taxon>
        <taxon>Euglenozoa</taxon>
        <taxon>Kinetoplastea</taxon>
        <taxon>Metakinetoplastina</taxon>
        <taxon>Trypanosomatida</taxon>
        <taxon>Trypanosomatidae</taxon>
        <taxon>Leishmaniinae</taxon>
        <taxon>Leishmania</taxon>
    </lineage>
</organism>
<dbReference type="AlphaFoldDB" id="A0A504XH64"/>
<evidence type="ECO:0000256" key="2">
    <source>
        <dbReference type="ARBA" id="ARBA00006926"/>
    </source>
</evidence>
<dbReference type="PANTHER" id="PTHR11953">
    <property type="entry name" value="EXOSOME COMPLEX COMPONENT"/>
    <property type="match status" value="1"/>
</dbReference>
<dbReference type="GO" id="GO:0016075">
    <property type="term" value="P:rRNA catabolic process"/>
    <property type="evidence" value="ECO:0007669"/>
    <property type="project" value="TreeGrafter"/>
</dbReference>
<evidence type="ECO:0000313" key="9">
    <source>
        <dbReference type="Proteomes" id="UP000318447"/>
    </source>
</evidence>
<comment type="similarity">
    <text evidence="2 5">Belongs to the glutathione peroxidase family.</text>
</comment>
<evidence type="ECO:0000259" key="7">
    <source>
        <dbReference type="Pfam" id="PF03725"/>
    </source>
</evidence>
<dbReference type="FunFam" id="3.40.30.10:FF:000364">
    <property type="entry name" value="Glutathione peroxidase"/>
    <property type="match status" value="1"/>
</dbReference>
<dbReference type="PRINTS" id="PR01011">
    <property type="entry name" value="GLUTPROXDASE"/>
</dbReference>
<evidence type="ECO:0000256" key="5">
    <source>
        <dbReference type="RuleBase" id="RU000499"/>
    </source>
</evidence>
<dbReference type="GO" id="GO:0003723">
    <property type="term" value="F:RNA binding"/>
    <property type="evidence" value="ECO:0007669"/>
    <property type="project" value="TreeGrafter"/>
</dbReference>
<keyword evidence="3 5" id="KW-0575">Peroxidase</keyword>
<dbReference type="VEuPathDB" id="TriTrypDB:LdCL_360038200"/>
<evidence type="ECO:0000259" key="6">
    <source>
        <dbReference type="Pfam" id="PF01138"/>
    </source>
</evidence>
<dbReference type="InterPro" id="IPR027408">
    <property type="entry name" value="PNPase/RNase_PH_dom_sf"/>
</dbReference>
<dbReference type="CDD" id="cd00340">
    <property type="entry name" value="GSH_Peroxidase"/>
    <property type="match status" value="1"/>
</dbReference>
<dbReference type="InterPro" id="IPR000889">
    <property type="entry name" value="Glutathione_peroxidase"/>
</dbReference>
<dbReference type="InterPro" id="IPR036249">
    <property type="entry name" value="Thioredoxin-like_sf"/>
</dbReference>
<dbReference type="VEuPathDB" id="TriTrypDB:LdBPK_363160.1"/>
<dbReference type="GO" id="GO:0006979">
    <property type="term" value="P:response to oxidative stress"/>
    <property type="evidence" value="ECO:0007669"/>
    <property type="project" value="InterPro"/>
</dbReference>
<dbReference type="FunFam" id="3.30.230.70:FF:000047">
    <property type="entry name" value="Exosome complex exonuclease RRP41A"/>
    <property type="match status" value="1"/>
</dbReference>
<dbReference type="SUPFAM" id="SSF55666">
    <property type="entry name" value="Ribonuclease PH domain 2-like"/>
    <property type="match status" value="1"/>
</dbReference>
<dbReference type="GO" id="GO:0071051">
    <property type="term" value="P:poly(A)-dependent snoRNA 3'-end processing"/>
    <property type="evidence" value="ECO:0007669"/>
    <property type="project" value="TreeGrafter"/>
</dbReference>
<dbReference type="InterPro" id="IPR015847">
    <property type="entry name" value="ExoRNase_PH_dom2"/>
</dbReference>
<dbReference type="VEuPathDB" id="TriTrypDB:LDHU3_36.4370"/>